<organism evidence="1 2">
    <name type="scientific">Ancylostoma ceylanicum</name>
    <dbReference type="NCBI Taxonomy" id="53326"/>
    <lineage>
        <taxon>Eukaryota</taxon>
        <taxon>Metazoa</taxon>
        <taxon>Ecdysozoa</taxon>
        <taxon>Nematoda</taxon>
        <taxon>Chromadorea</taxon>
        <taxon>Rhabditida</taxon>
        <taxon>Rhabditina</taxon>
        <taxon>Rhabditomorpha</taxon>
        <taxon>Strongyloidea</taxon>
        <taxon>Ancylostomatidae</taxon>
        <taxon>Ancylostomatinae</taxon>
        <taxon>Ancylostoma</taxon>
    </lineage>
</organism>
<evidence type="ECO:0000313" key="1">
    <source>
        <dbReference type="EMBL" id="EYC16680.1"/>
    </source>
</evidence>
<evidence type="ECO:0000313" key="2">
    <source>
        <dbReference type="Proteomes" id="UP000024635"/>
    </source>
</evidence>
<gene>
    <name evidence="1" type="primary">Acey_s0033.g2783</name>
    <name evidence="1" type="ORF">Y032_0033g2783</name>
</gene>
<dbReference type="AlphaFoldDB" id="A0A016UNC6"/>
<keyword evidence="2" id="KW-1185">Reference proteome</keyword>
<sequence length="118" mass="13258">MGADSCTNTQLLSRNGRTMAPMSAEVFFQELLSCFFSTKFQLPSSVVLLENQPIHIESLMRRLFVKYSPGRYSRYVQSVESLRTRRECGACAARPACNSGPASSLSCLRTPFVRIKLR</sequence>
<protein>
    <submittedName>
        <fullName evidence="1">Uncharacterized protein</fullName>
    </submittedName>
</protein>
<proteinExistence type="predicted"/>
<comment type="caution">
    <text evidence="1">The sequence shown here is derived from an EMBL/GenBank/DDBJ whole genome shotgun (WGS) entry which is preliminary data.</text>
</comment>
<reference evidence="2" key="1">
    <citation type="journal article" date="2015" name="Nat. Genet.">
        <title>The genome and transcriptome of the zoonotic hookworm Ancylostoma ceylanicum identify infection-specific gene families.</title>
        <authorList>
            <person name="Schwarz E.M."/>
            <person name="Hu Y."/>
            <person name="Antoshechkin I."/>
            <person name="Miller M.M."/>
            <person name="Sternberg P.W."/>
            <person name="Aroian R.V."/>
        </authorList>
    </citation>
    <scope>NUCLEOTIDE SEQUENCE</scope>
    <source>
        <strain evidence="2">HY135</strain>
    </source>
</reference>
<dbReference type="Proteomes" id="UP000024635">
    <property type="component" value="Unassembled WGS sequence"/>
</dbReference>
<name>A0A016UNC6_9BILA</name>
<dbReference type="EMBL" id="JARK01001369">
    <property type="protein sequence ID" value="EYC16680.1"/>
    <property type="molecule type" value="Genomic_DNA"/>
</dbReference>
<accession>A0A016UNC6</accession>